<dbReference type="InterPro" id="IPR036282">
    <property type="entry name" value="Glutathione-S-Trfase_C_sf"/>
</dbReference>
<name>A0AAV9HNK5_9PEZI</name>
<dbReference type="Pfam" id="PF22041">
    <property type="entry name" value="GST_C_7"/>
    <property type="match status" value="1"/>
</dbReference>
<sequence>MANEQVVLFDIPSKPPLRAWSLNPWKTRLILNYKNINYKTEWLEYPDIAPRLKDHGEPNTITHTIPVVMLPSGEYVMDSRKIATRLEELYPTPSLHLDSPYQAKIESAMNKIMTHVEPIFLPLVPKNILNEASNPYWYRTREAWAGMSLDKLWEEKGGEKAWEALEKSGDLQEVVGWLKENPEGPFFLGKEISYADFVWAGFLLFMKSIGREYGYDQVLKRSGGDGEVHERLLDALKQWTERGDH</sequence>
<dbReference type="InterPro" id="IPR054416">
    <property type="entry name" value="GST_UstS-like_C"/>
</dbReference>
<evidence type="ECO:0000259" key="2">
    <source>
        <dbReference type="Pfam" id="PF22041"/>
    </source>
</evidence>
<dbReference type="EMBL" id="MU864973">
    <property type="protein sequence ID" value="KAK4462393.1"/>
    <property type="molecule type" value="Genomic_DNA"/>
</dbReference>
<dbReference type="InterPro" id="IPR036249">
    <property type="entry name" value="Thioredoxin-like_sf"/>
</dbReference>
<evidence type="ECO:0008006" key="5">
    <source>
        <dbReference type="Google" id="ProtNLM"/>
    </source>
</evidence>
<accession>A0AAV9HNK5</accession>
<feature type="domain" description="GST N-terminal" evidence="1">
    <location>
        <begin position="20"/>
        <end position="88"/>
    </location>
</feature>
<dbReference type="CDD" id="cd00299">
    <property type="entry name" value="GST_C_family"/>
    <property type="match status" value="1"/>
</dbReference>
<dbReference type="SUPFAM" id="SSF47616">
    <property type="entry name" value="GST C-terminal domain-like"/>
    <property type="match status" value="1"/>
</dbReference>
<dbReference type="SUPFAM" id="SSF52833">
    <property type="entry name" value="Thioredoxin-like"/>
    <property type="match status" value="1"/>
</dbReference>
<evidence type="ECO:0000259" key="1">
    <source>
        <dbReference type="Pfam" id="PF13409"/>
    </source>
</evidence>
<keyword evidence="4" id="KW-1185">Reference proteome</keyword>
<proteinExistence type="predicted"/>
<dbReference type="InterPro" id="IPR004045">
    <property type="entry name" value="Glutathione_S-Trfase_N"/>
</dbReference>
<dbReference type="CDD" id="cd03038">
    <property type="entry name" value="GST_N_etherase_LigE"/>
    <property type="match status" value="1"/>
</dbReference>
<reference evidence="3" key="1">
    <citation type="journal article" date="2023" name="Mol. Phylogenet. Evol.">
        <title>Genome-scale phylogeny and comparative genomics of the fungal order Sordariales.</title>
        <authorList>
            <person name="Hensen N."/>
            <person name="Bonometti L."/>
            <person name="Westerberg I."/>
            <person name="Brannstrom I.O."/>
            <person name="Guillou S."/>
            <person name="Cros-Aarteil S."/>
            <person name="Calhoun S."/>
            <person name="Haridas S."/>
            <person name="Kuo A."/>
            <person name="Mondo S."/>
            <person name="Pangilinan J."/>
            <person name="Riley R."/>
            <person name="LaButti K."/>
            <person name="Andreopoulos B."/>
            <person name="Lipzen A."/>
            <person name="Chen C."/>
            <person name="Yan M."/>
            <person name="Daum C."/>
            <person name="Ng V."/>
            <person name="Clum A."/>
            <person name="Steindorff A."/>
            <person name="Ohm R.A."/>
            <person name="Martin F."/>
            <person name="Silar P."/>
            <person name="Natvig D.O."/>
            <person name="Lalanne C."/>
            <person name="Gautier V."/>
            <person name="Ament-Velasquez S.L."/>
            <person name="Kruys A."/>
            <person name="Hutchinson M.I."/>
            <person name="Powell A.J."/>
            <person name="Barry K."/>
            <person name="Miller A.N."/>
            <person name="Grigoriev I.V."/>
            <person name="Debuchy R."/>
            <person name="Gladieux P."/>
            <person name="Hiltunen Thoren M."/>
            <person name="Johannesson H."/>
        </authorList>
    </citation>
    <scope>NUCLEOTIDE SEQUENCE</scope>
    <source>
        <strain evidence="3">PSN324</strain>
    </source>
</reference>
<dbReference type="Proteomes" id="UP001321749">
    <property type="component" value="Unassembled WGS sequence"/>
</dbReference>
<comment type="caution">
    <text evidence="3">The sequence shown here is derived from an EMBL/GenBank/DDBJ whole genome shotgun (WGS) entry which is preliminary data.</text>
</comment>
<evidence type="ECO:0000313" key="3">
    <source>
        <dbReference type="EMBL" id="KAK4462393.1"/>
    </source>
</evidence>
<dbReference type="Gene3D" id="1.20.1050.10">
    <property type="match status" value="1"/>
</dbReference>
<gene>
    <name evidence="3" type="ORF">QBC42DRAFT_176141</name>
</gene>
<dbReference type="Gene3D" id="3.40.30.10">
    <property type="entry name" value="Glutaredoxin"/>
    <property type="match status" value="1"/>
</dbReference>
<dbReference type="AlphaFoldDB" id="A0AAV9HNK5"/>
<reference evidence="3" key="2">
    <citation type="submission" date="2023-06" db="EMBL/GenBank/DDBJ databases">
        <authorList>
            <consortium name="Lawrence Berkeley National Laboratory"/>
            <person name="Mondo S.J."/>
            <person name="Hensen N."/>
            <person name="Bonometti L."/>
            <person name="Westerberg I."/>
            <person name="Brannstrom I.O."/>
            <person name="Guillou S."/>
            <person name="Cros-Aarteil S."/>
            <person name="Calhoun S."/>
            <person name="Haridas S."/>
            <person name="Kuo A."/>
            <person name="Pangilinan J."/>
            <person name="Riley R."/>
            <person name="Labutti K."/>
            <person name="Andreopoulos B."/>
            <person name="Lipzen A."/>
            <person name="Chen C."/>
            <person name="Yanf M."/>
            <person name="Daum C."/>
            <person name="Ng V."/>
            <person name="Clum A."/>
            <person name="Steindorff A."/>
            <person name="Ohm R."/>
            <person name="Martin F."/>
            <person name="Silar P."/>
            <person name="Natvig D."/>
            <person name="Lalanne C."/>
            <person name="Gautier V."/>
            <person name="Ament-Velasquez S.L."/>
            <person name="Kruys A."/>
            <person name="Hutchinson M.I."/>
            <person name="Powell A.J."/>
            <person name="Barry K."/>
            <person name="Miller A.N."/>
            <person name="Grigoriev I.V."/>
            <person name="Debuchy R."/>
            <person name="Gladieux P."/>
            <person name="Thoren M.H."/>
            <person name="Johannesson H."/>
        </authorList>
    </citation>
    <scope>NUCLEOTIDE SEQUENCE</scope>
    <source>
        <strain evidence="3">PSN324</strain>
    </source>
</reference>
<protein>
    <recommendedName>
        <fullName evidence="5">GST N-terminal domain-containing protein</fullName>
    </recommendedName>
</protein>
<feature type="domain" description="Glutathione S-transferase UstS-like C-terminal" evidence="2">
    <location>
        <begin position="109"/>
        <end position="239"/>
    </location>
</feature>
<evidence type="ECO:0000313" key="4">
    <source>
        <dbReference type="Proteomes" id="UP001321749"/>
    </source>
</evidence>
<dbReference type="Pfam" id="PF13409">
    <property type="entry name" value="GST_N_2"/>
    <property type="match status" value="1"/>
</dbReference>
<organism evidence="3 4">
    <name type="scientific">Cladorrhinum samala</name>
    <dbReference type="NCBI Taxonomy" id="585594"/>
    <lineage>
        <taxon>Eukaryota</taxon>
        <taxon>Fungi</taxon>
        <taxon>Dikarya</taxon>
        <taxon>Ascomycota</taxon>
        <taxon>Pezizomycotina</taxon>
        <taxon>Sordariomycetes</taxon>
        <taxon>Sordariomycetidae</taxon>
        <taxon>Sordariales</taxon>
        <taxon>Podosporaceae</taxon>
        <taxon>Cladorrhinum</taxon>
    </lineage>
</organism>